<sequence length="535" mass="59692">MAQNWSKPVDVELETLIRARYPIIYVVSWEERRVEETLREICQKRGKKLIQWTITSGLGGNVASRDPLAALDQVLAAPDQTVFLLKDFHPFMNDHMVVRKLRDLVYALKTSFKTLILLSPTLKLPVELEKEITVVDYQLPTPKDIDRLLEGIIQSVRSNNQIDVNLTPLEREQILKAASGLTSNEAENVFAKSLVEKRKFDIDVILSEKEQIIRKSGILEYYPASEAFSDVGGMDLLKEWMSQRTASFTDAARQYGLPEPKGVLLLGVQGCGKSLTAKAIGSLWKLPLLRLDVGKIFGGIVGQSEENIRKAISTAESVAPCVLWIDELEKGFSGTQSSGSSDGGTTSRVFGTFLAWMQDKKAPVFVIATSNDVTALPAELLRKGRFDEIFFVDLPSKAERKEIFDIHLKKRGRDPKNFNTEELGRVSVGFSGAEIEQAVVSALFSAFADSKKDAKTGEETIREVTVDDLKRSIKISVPLSVTMQESIDHLRNWADERARPVSSVQAESAQEILDADDDEDDAPYRMDNLDDDESH</sequence>
<dbReference type="InterPro" id="IPR003593">
    <property type="entry name" value="AAA+_ATPase"/>
</dbReference>
<dbReference type="GO" id="GO:0005524">
    <property type="term" value="F:ATP binding"/>
    <property type="evidence" value="ECO:0007669"/>
    <property type="project" value="UniProtKB-KW"/>
</dbReference>
<dbReference type="PANTHER" id="PTHR42960:SF1">
    <property type="entry name" value="YCF46 PROTEIN"/>
    <property type="match status" value="1"/>
</dbReference>
<evidence type="ECO:0000256" key="4">
    <source>
        <dbReference type="ARBA" id="ARBA00040480"/>
    </source>
</evidence>
<evidence type="ECO:0000313" key="8">
    <source>
        <dbReference type="Proteomes" id="UP000520814"/>
    </source>
</evidence>
<dbReference type="RefSeq" id="WP_184192945.1">
    <property type="nucleotide sequence ID" value="NZ_JACHGW010000001.1"/>
</dbReference>
<dbReference type="GO" id="GO:0000502">
    <property type="term" value="C:proteasome complex"/>
    <property type="evidence" value="ECO:0007669"/>
    <property type="project" value="UniProtKB-KW"/>
</dbReference>
<reference evidence="7 8" key="1">
    <citation type="submission" date="2020-08" db="EMBL/GenBank/DDBJ databases">
        <title>Genomic Encyclopedia of Type Strains, Phase IV (KMG-IV): sequencing the most valuable type-strain genomes for metagenomic binning, comparative biology and taxonomic classification.</title>
        <authorList>
            <person name="Goeker M."/>
        </authorList>
    </citation>
    <scope>NUCLEOTIDE SEQUENCE [LARGE SCALE GENOMIC DNA]</scope>
    <source>
        <strain evidence="7 8">DSM 23562</strain>
    </source>
</reference>
<evidence type="ECO:0000256" key="1">
    <source>
        <dbReference type="ARBA" id="ARBA00022741"/>
    </source>
</evidence>
<keyword evidence="2" id="KW-0067">ATP-binding</keyword>
<comment type="caution">
    <text evidence="7">The sequence shown here is derived from an EMBL/GenBank/DDBJ whole genome shotgun (WGS) entry which is preliminary data.</text>
</comment>
<feature type="domain" description="AAA+ ATPase" evidence="6">
    <location>
        <begin position="259"/>
        <end position="396"/>
    </location>
</feature>
<organism evidence="7 8">
    <name type="scientific">Armatimonas rosea</name>
    <dbReference type="NCBI Taxonomy" id="685828"/>
    <lineage>
        <taxon>Bacteria</taxon>
        <taxon>Bacillati</taxon>
        <taxon>Armatimonadota</taxon>
        <taxon>Armatimonadia</taxon>
        <taxon>Armatimonadales</taxon>
        <taxon>Armatimonadaceae</taxon>
        <taxon>Armatimonas</taxon>
    </lineage>
</organism>
<evidence type="ECO:0000256" key="2">
    <source>
        <dbReference type="ARBA" id="ARBA00022840"/>
    </source>
</evidence>
<dbReference type="InterPro" id="IPR003959">
    <property type="entry name" value="ATPase_AAA_core"/>
</dbReference>
<evidence type="ECO:0000256" key="5">
    <source>
        <dbReference type="SAM" id="MobiDB-lite"/>
    </source>
</evidence>
<dbReference type="GO" id="GO:0016887">
    <property type="term" value="F:ATP hydrolysis activity"/>
    <property type="evidence" value="ECO:0007669"/>
    <property type="project" value="InterPro"/>
</dbReference>
<dbReference type="EMBL" id="JACHGW010000001">
    <property type="protein sequence ID" value="MBB6049334.1"/>
    <property type="molecule type" value="Genomic_DNA"/>
</dbReference>
<dbReference type="Gene3D" id="1.10.8.60">
    <property type="match status" value="1"/>
</dbReference>
<dbReference type="AlphaFoldDB" id="A0A7W9SNX1"/>
<gene>
    <name evidence="7" type="ORF">HNQ39_001096</name>
</gene>
<dbReference type="InterPro" id="IPR052381">
    <property type="entry name" value="AAA_domain_protein"/>
</dbReference>
<comment type="similarity">
    <text evidence="3">Belongs to the AAA ATPase family. Highly divergent.</text>
</comment>
<evidence type="ECO:0000259" key="6">
    <source>
        <dbReference type="SMART" id="SM00382"/>
    </source>
</evidence>
<protein>
    <recommendedName>
        <fullName evidence="4">Uncharacterized AAA domain-containing protein ycf46</fullName>
    </recommendedName>
</protein>
<dbReference type="SUPFAM" id="SSF52540">
    <property type="entry name" value="P-loop containing nucleoside triphosphate hydrolases"/>
    <property type="match status" value="1"/>
</dbReference>
<dbReference type="PANTHER" id="PTHR42960">
    <property type="entry name" value="YCF46 PROTEIN"/>
    <property type="match status" value="1"/>
</dbReference>
<dbReference type="CDD" id="cd19507">
    <property type="entry name" value="RecA-like_Ycf46-like"/>
    <property type="match status" value="1"/>
</dbReference>
<proteinExistence type="inferred from homology"/>
<dbReference type="Pfam" id="PF00004">
    <property type="entry name" value="AAA"/>
    <property type="match status" value="1"/>
</dbReference>
<dbReference type="InterPro" id="IPR027417">
    <property type="entry name" value="P-loop_NTPase"/>
</dbReference>
<accession>A0A7W9SNX1</accession>
<evidence type="ECO:0000256" key="3">
    <source>
        <dbReference type="ARBA" id="ARBA00038088"/>
    </source>
</evidence>
<dbReference type="Proteomes" id="UP000520814">
    <property type="component" value="Unassembled WGS sequence"/>
</dbReference>
<name>A0A7W9SNX1_ARMRO</name>
<keyword evidence="7" id="KW-0647">Proteasome</keyword>
<evidence type="ECO:0000313" key="7">
    <source>
        <dbReference type="EMBL" id="MBB6049334.1"/>
    </source>
</evidence>
<feature type="region of interest" description="Disordered" evidence="5">
    <location>
        <begin position="498"/>
        <end position="535"/>
    </location>
</feature>
<keyword evidence="1" id="KW-0547">Nucleotide-binding</keyword>
<keyword evidence="8" id="KW-1185">Reference proteome</keyword>
<dbReference type="SMART" id="SM00382">
    <property type="entry name" value="AAA"/>
    <property type="match status" value="1"/>
</dbReference>
<dbReference type="Gene3D" id="3.40.50.300">
    <property type="entry name" value="P-loop containing nucleotide triphosphate hydrolases"/>
    <property type="match status" value="1"/>
</dbReference>